<evidence type="ECO:0000313" key="4">
    <source>
        <dbReference type="Proteomes" id="UP000029093"/>
    </source>
</evidence>
<dbReference type="EMBL" id="JGYQ01000002">
    <property type="protein sequence ID" value="KFI49306.1"/>
    <property type="molecule type" value="Genomic_DNA"/>
</dbReference>
<evidence type="ECO:0008006" key="5">
    <source>
        <dbReference type="Google" id="ProtNLM"/>
    </source>
</evidence>
<name>A0A086ZS06_9BIFI</name>
<dbReference type="Pfam" id="PF07510">
    <property type="entry name" value="GmrSD_C"/>
    <property type="match status" value="1"/>
</dbReference>
<dbReference type="GeneID" id="303203402"/>
<dbReference type="InterPro" id="IPR004919">
    <property type="entry name" value="GmrSD_N"/>
</dbReference>
<evidence type="ECO:0000259" key="2">
    <source>
        <dbReference type="Pfam" id="PF07510"/>
    </source>
</evidence>
<dbReference type="PANTHER" id="PTHR35149">
    <property type="entry name" value="SLL5132 PROTEIN"/>
    <property type="match status" value="1"/>
</dbReference>
<dbReference type="Pfam" id="PF03235">
    <property type="entry name" value="GmrSD_N"/>
    <property type="match status" value="1"/>
</dbReference>
<gene>
    <name evidence="3" type="ORF">BBOU_0169</name>
</gene>
<feature type="domain" description="GmrSD restriction endonucleases N-terminal" evidence="1">
    <location>
        <begin position="10"/>
        <end position="225"/>
    </location>
</feature>
<dbReference type="AlphaFoldDB" id="A0A086ZS06"/>
<sequence length="707" mass="81329">MRATQARFLDLLGADRTQFIIPVYQREYSWQRPQLEDLWNDVTLAGEDGMTHFIGSFLYIPEEDSTATSIHRKLLIDGQQRMTTLSLLLAALLDYLDEDDSRAQFLTDLSPRSLRKSYLFNDDYRGESRYKLVLSMDDKTTMHSLVDGSPLPEHPVRLLVGAKAFFSKRIREGQTSPETLWNGLNKLVIIDTELNPNEDNAQLIFESMNSKGKPLTPIDLVRNFMLLSLSNDRQNELYDQYWRPIEHLFGQGAENEFNTFLWYWLSLKIPERAPKQENAYHDFKYYVQSRNLDREPQTILSELLAYATRYARMFLRQEPDPDLKRKFDKINTLDVRPARPLLMCLYTLMDEHKLTKDEFGRMCDMVESFLFRRMTVGKSTQGLNKMFAGMYRKLDDADNPQECLTALLLAPEKDSTGYFPDDSEFADALATRDIYRGFKKGRLYLLERLEDSYHPKEPVNTGMYQIEHVMPQTIDDSAAWQTMLGPDWQTTHDTLCHTLGNLTLTGYNQEYSNRPFPDKQHLNPGGYKYSPLSLNRYIADCTVWNAETIHERAAALADRACSIWQRPTLSDEIIDEYRPTPRATTRSADWSIETAQPGLAVGGRCHDLFEQLQQAIAEAQPDWSLGVKKNYVGYYTNGGKALHITIKARPSSTSLSIGLNASIDDLDDPNGYAQDKRPYGFTAGCLTRVDVHNTEDIPEVMRLIDQC</sequence>
<accession>A0A086ZS06</accession>
<evidence type="ECO:0000313" key="3">
    <source>
        <dbReference type="EMBL" id="KFI49306.1"/>
    </source>
</evidence>
<proteinExistence type="predicted"/>
<comment type="caution">
    <text evidence="3">The sequence shown here is derived from an EMBL/GenBank/DDBJ whole genome shotgun (WGS) entry which is preliminary data.</text>
</comment>
<dbReference type="PANTHER" id="PTHR35149:SF2">
    <property type="entry name" value="DUF262 DOMAIN-CONTAINING PROTEIN"/>
    <property type="match status" value="1"/>
</dbReference>
<reference evidence="3 4" key="1">
    <citation type="submission" date="2014-03" db="EMBL/GenBank/DDBJ databases">
        <title>Genomics of Bifidobacteria.</title>
        <authorList>
            <person name="Ventura M."/>
            <person name="Milani C."/>
            <person name="Lugli G.A."/>
        </authorList>
    </citation>
    <scope>NUCLEOTIDE SEQUENCE [LARGE SCALE GENOMIC DNA]</scope>
    <source>
        <strain evidence="3 4">LMG 10736</strain>
    </source>
</reference>
<dbReference type="RefSeq" id="WP_051616771.1">
    <property type="nucleotide sequence ID" value="NZ_JGYQ01000002.1"/>
</dbReference>
<dbReference type="Proteomes" id="UP000029093">
    <property type="component" value="Unassembled WGS sequence"/>
</dbReference>
<evidence type="ECO:0000259" key="1">
    <source>
        <dbReference type="Pfam" id="PF03235"/>
    </source>
</evidence>
<protein>
    <recommendedName>
        <fullName evidence="5">DUF262 domain-containing protein</fullName>
    </recommendedName>
</protein>
<feature type="domain" description="GmrSD restriction endonucleases C-terminal" evidence="2">
    <location>
        <begin position="420"/>
        <end position="558"/>
    </location>
</feature>
<organism evidence="3 4">
    <name type="scientific">Bifidobacterium boum</name>
    <dbReference type="NCBI Taxonomy" id="78343"/>
    <lineage>
        <taxon>Bacteria</taxon>
        <taxon>Bacillati</taxon>
        <taxon>Actinomycetota</taxon>
        <taxon>Actinomycetes</taxon>
        <taxon>Bifidobacteriales</taxon>
        <taxon>Bifidobacteriaceae</taxon>
        <taxon>Bifidobacterium</taxon>
    </lineage>
</organism>
<dbReference type="InterPro" id="IPR011089">
    <property type="entry name" value="GmrSD_C"/>
</dbReference>
<dbReference type="OrthoDB" id="9798761at2"/>
<keyword evidence="4" id="KW-1185">Reference proteome</keyword>